<keyword evidence="11 12" id="KW-0472">Membrane</keyword>
<accession>A0ABX8RED0</accession>
<dbReference type="InterPro" id="IPR003661">
    <property type="entry name" value="HisK_dim/P_dom"/>
</dbReference>
<evidence type="ECO:0000256" key="11">
    <source>
        <dbReference type="ARBA" id="ARBA00023136"/>
    </source>
</evidence>
<evidence type="ECO:0000313" key="14">
    <source>
        <dbReference type="EMBL" id="QXM07398.1"/>
    </source>
</evidence>
<sequence length="648" mass="74927">MILIFAVVSVGSYAPVKEIVFNTEGNTKAYIQSNNFIYTLANLTRYLKKSKLEGKDWYNYRYEELKSIKYYISNKDKAISISNMSDVTENEVQEQINKSQFYMHVKIDENGNPKIESSLGEKFNKSAFIDGLNLRHVKKMEYANLDILYIVPKNLDNYNDIFIYNIKDFSIMSYCILILAIGALSIIILSIIAFSIPYDIQREIPICRFFNKMFLEFKGLFWLGFICCVCIGGIYYFDNSLEGWSKFIDIIYSTNVYFYLILIPITFVLYLLIYLSIVYIKYIYHTGFKKGFIENSILGKICIYIFRKIKKTFQEIIKIDVTKDIHKKLIIILGINLIALWIIALFGPFGIVLGGIYTLFLFKYLLKLILKVKALNDASKKLSEGDFNIAFEENMGIFSPICENLNNIKDGFKVAIDKEIKSQQMKTELISNVSHDLKTPLTSIITYIDLLKKEEIKDETQKEYINILDRKSKRLKALIEDLFEASKASSGNIDLNLEKLDVVALFRQTLGEMEEKINQSTLQMKMKLPENKVICELDGRRTYRVFENIMSNILKYAMPHSRVYIDALEDEKEISFIFKNISAYEMNFDADEITERFTRGDKSRNTEGSGLGLAIAKSLMELQNGNLSITIDGDLFKLIVTFQKSENI</sequence>
<comment type="subcellular location">
    <subcellularLocation>
        <location evidence="2">Cell membrane</location>
        <topology evidence="2">Multi-pass membrane protein</topology>
    </subcellularLocation>
</comment>
<proteinExistence type="predicted"/>
<keyword evidence="12" id="KW-0812">Transmembrane</keyword>
<dbReference type="InterPro" id="IPR050398">
    <property type="entry name" value="HssS/ArlS-like"/>
</dbReference>
<evidence type="ECO:0000256" key="9">
    <source>
        <dbReference type="ARBA" id="ARBA00022840"/>
    </source>
</evidence>
<keyword evidence="9" id="KW-0067">ATP-binding</keyword>
<feature type="transmembrane region" description="Helical" evidence="12">
    <location>
        <begin position="171"/>
        <end position="198"/>
    </location>
</feature>
<dbReference type="InterPro" id="IPR003594">
    <property type="entry name" value="HATPase_dom"/>
</dbReference>
<evidence type="ECO:0000256" key="6">
    <source>
        <dbReference type="ARBA" id="ARBA00022679"/>
    </source>
</evidence>
<evidence type="ECO:0000259" key="13">
    <source>
        <dbReference type="PROSITE" id="PS50109"/>
    </source>
</evidence>
<organism evidence="14 15">
    <name type="scientific">Crassaminicella indica</name>
    <dbReference type="NCBI Taxonomy" id="2855394"/>
    <lineage>
        <taxon>Bacteria</taxon>
        <taxon>Bacillati</taxon>
        <taxon>Bacillota</taxon>
        <taxon>Clostridia</taxon>
        <taxon>Eubacteriales</taxon>
        <taxon>Clostridiaceae</taxon>
        <taxon>Crassaminicella</taxon>
    </lineage>
</organism>
<dbReference type="PANTHER" id="PTHR45528">
    <property type="entry name" value="SENSOR HISTIDINE KINASE CPXA"/>
    <property type="match status" value="1"/>
</dbReference>
<feature type="transmembrane region" description="Helical" evidence="12">
    <location>
        <begin position="257"/>
        <end position="280"/>
    </location>
</feature>
<evidence type="ECO:0000256" key="3">
    <source>
        <dbReference type="ARBA" id="ARBA00012438"/>
    </source>
</evidence>
<evidence type="ECO:0000256" key="1">
    <source>
        <dbReference type="ARBA" id="ARBA00000085"/>
    </source>
</evidence>
<feature type="domain" description="Histidine kinase" evidence="13">
    <location>
        <begin position="432"/>
        <end position="629"/>
    </location>
</feature>
<evidence type="ECO:0000256" key="12">
    <source>
        <dbReference type="SAM" id="Phobius"/>
    </source>
</evidence>
<evidence type="ECO:0000256" key="5">
    <source>
        <dbReference type="ARBA" id="ARBA00022553"/>
    </source>
</evidence>
<keyword evidence="10" id="KW-0902">Two-component regulatory system</keyword>
<dbReference type="PROSITE" id="PS50109">
    <property type="entry name" value="HIS_KIN"/>
    <property type="match status" value="1"/>
</dbReference>
<dbReference type="GO" id="GO:0016301">
    <property type="term" value="F:kinase activity"/>
    <property type="evidence" value="ECO:0007669"/>
    <property type="project" value="UniProtKB-KW"/>
</dbReference>
<dbReference type="Proteomes" id="UP000886818">
    <property type="component" value="Chromosome"/>
</dbReference>
<evidence type="ECO:0000256" key="7">
    <source>
        <dbReference type="ARBA" id="ARBA00022741"/>
    </source>
</evidence>
<dbReference type="SMART" id="SM00387">
    <property type="entry name" value="HATPase_c"/>
    <property type="match status" value="1"/>
</dbReference>
<keyword evidence="4" id="KW-1003">Cell membrane</keyword>
<keyword evidence="15" id="KW-1185">Reference proteome</keyword>
<evidence type="ECO:0000256" key="10">
    <source>
        <dbReference type="ARBA" id="ARBA00023012"/>
    </source>
</evidence>
<evidence type="ECO:0000256" key="2">
    <source>
        <dbReference type="ARBA" id="ARBA00004651"/>
    </source>
</evidence>
<dbReference type="EMBL" id="CP078093">
    <property type="protein sequence ID" value="QXM07398.1"/>
    <property type="molecule type" value="Genomic_DNA"/>
</dbReference>
<feature type="transmembrane region" description="Helical" evidence="12">
    <location>
        <begin position="329"/>
        <end position="346"/>
    </location>
</feature>
<dbReference type="Pfam" id="PF02518">
    <property type="entry name" value="HATPase_c"/>
    <property type="match status" value="1"/>
</dbReference>
<dbReference type="PANTHER" id="PTHR45528:SF1">
    <property type="entry name" value="SENSOR HISTIDINE KINASE CPXA"/>
    <property type="match status" value="1"/>
</dbReference>
<keyword evidence="12" id="KW-1133">Transmembrane helix</keyword>
<dbReference type="SMART" id="SM00388">
    <property type="entry name" value="HisKA"/>
    <property type="match status" value="1"/>
</dbReference>
<evidence type="ECO:0000313" key="15">
    <source>
        <dbReference type="Proteomes" id="UP000886818"/>
    </source>
</evidence>
<comment type="catalytic activity">
    <reaction evidence="1">
        <text>ATP + protein L-histidine = ADP + protein N-phospho-L-histidine.</text>
        <dbReference type="EC" id="2.7.13.3"/>
    </reaction>
</comment>
<keyword evidence="6" id="KW-0808">Transferase</keyword>
<gene>
    <name evidence="14" type="ORF">KVH43_05280</name>
</gene>
<feature type="transmembrane region" description="Helical" evidence="12">
    <location>
        <begin position="219"/>
        <end position="237"/>
    </location>
</feature>
<dbReference type="CDD" id="cd00082">
    <property type="entry name" value="HisKA"/>
    <property type="match status" value="1"/>
</dbReference>
<evidence type="ECO:0000256" key="8">
    <source>
        <dbReference type="ARBA" id="ARBA00022777"/>
    </source>
</evidence>
<dbReference type="Pfam" id="PF00512">
    <property type="entry name" value="HisKA"/>
    <property type="match status" value="1"/>
</dbReference>
<evidence type="ECO:0000256" key="4">
    <source>
        <dbReference type="ARBA" id="ARBA00022475"/>
    </source>
</evidence>
<keyword evidence="7" id="KW-0547">Nucleotide-binding</keyword>
<name>A0ABX8RED0_9CLOT</name>
<keyword evidence="5" id="KW-0597">Phosphoprotein</keyword>
<dbReference type="InterPro" id="IPR005467">
    <property type="entry name" value="His_kinase_dom"/>
</dbReference>
<protein>
    <recommendedName>
        <fullName evidence="3">histidine kinase</fullName>
        <ecNumber evidence="3">2.7.13.3</ecNumber>
    </recommendedName>
</protein>
<keyword evidence="8 14" id="KW-0418">Kinase</keyword>
<dbReference type="EC" id="2.7.13.3" evidence="3"/>
<reference evidence="14" key="1">
    <citation type="submission" date="2021-07" db="EMBL/GenBank/DDBJ databases">
        <title>Complete genome sequence of Crassaminicella sp. 143-21, isolated from a deep-sea hydrothermal vent.</title>
        <authorList>
            <person name="Li X."/>
        </authorList>
    </citation>
    <scope>NUCLEOTIDE SEQUENCE</scope>
    <source>
        <strain evidence="14">143-21</strain>
    </source>
</reference>